<dbReference type="Gene3D" id="1.10.1740.10">
    <property type="match status" value="1"/>
</dbReference>
<dbReference type="NCBIfam" id="TIGR02937">
    <property type="entry name" value="sigma70-ECF"/>
    <property type="match status" value="1"/>
</dbReference>
<feature type="compositionally biased region" description="Low complexity" evidence="6">
    <location>
        <begin position="350"/>
        <end position="376"/>
    </location>
</feature>
<dbReference type="Pfam" id="PF08281">
    <property type="entry name" value="Sigma70_r4_2"/>
    <property type="match status" value="1"/>
</dbReference>
<evidence type="ECO:0000256" key="1">
    <source>
        <dbReference type="ARBA" id="ARBA00010641"/>
    </source>
</evidence>
<dbReference type="InterPro" id="IPR007627">
    <property type="entry name" value="RNA_pol_sigma70_r2"/>
</dbReference>
<dbReference type="InterPro" id="IPR039425">
    <property type="entry name" value="RNA_pol_sigma-70-like"/>
</dbReference>
<reference evidence="9" key="1">
    <citation type="submission" date="2022-12" db="EMBL/GenBank/DDBJ databases">
        <title>Paraconexibacter alkalitolerans sp. nov. and Baekduia alba sp. nov., isolated from soil and emended description of the genera Paraconexibacter (Chun et al., 2020) and Baekduia (An et al., 2020).</title>
        <authorList>
            <person name="Vieira S."/>
            <person name="Huber K.J."/>
            <person name="Geppert A."/>
            <person name="Wolf J."/>
            <person name="Neumann-Schaal M."/>
            <person name="Muesken M."/>
            <person name="Overmann J."/>
        </authorList>
    </citation>
    <scope>NUCLEOTIDE SEQUENCE</scope>
    <source>
        <strain evidence="9">AEG42_29</strain>
    </source>
</reference>
<keyword evidence="2" id="KW-0805">Transcription regulation</keyword>
<evidence type="ECO:0000256" key="2">
    <source>
        <dbReference type="ARBA" id="ARBA00023015"/>
    </source>
</evidence>
<dbReference type="RefSeq" id="WP_354701075.1">
    <property type="nucleotide sequence ID" value="NZ_CP114014.1"/>
</dbReference>
<dbReference type="InterPro" id="IPR013324">
    <property type="entry name" value="RNA_pol_sigma_r3/r4-like"/>
</dbReference>
<name>A0AAU7ASC7_9ACTN</name>
<evidence type="ECO:0000256" key="3">
    <source>
        <dbReference type="ARBA" id="ARBA00023082"/>
    </source>
</evidence>
<feature type="domain" description="RNA polymerase sigma-70 region 2" evidence="7">
    <location>
        <begin position="47"/>
        <end position="110"/>
    </location>
</feature>
<dbReference type="GO" id="GO:0006352">
    <property type="term" value="P:DNA-templated transcription initiation"/>
    <property type="evidence" value="ECO:0007669"/>
    <property type="project" value="InterPro"/>
</dbReference>
<dbReference type="SUPFAM" id="SSF88946">
    <property type="entry name" value="Sigma2 domain of RNA polymerase sigma factors"/>
    <property type="match status" value="1"/>
</dbReference>
<dbReference type="InterPro" id="IPR014284">
    <property type="entry name" value="RNA_pol_sigma-70_dom"/>
</dbReference>
<organism evidence="9">
    <name type="scientific">Paraconexibacter sp. AEG42_29</name>
    <dbReference type="NCBI Taxonomy" id="2997339"/>
    <lineage>
        <taxon>Bacteria</taxon>
        <taxon>Bacillati</taxon>
        <taxon>Actinomycetota</taxon>
        <taxon>Thermoleophilia</taxon>
        <taxon>Solirubrobacterales</taxon>
        <taxon>Paraconexibacteraceae</taxon>
        <taxon>Paraconexibacter</taxon>
    </lineage>
</organism>
<feature type="compositionally biased region" description="Gly residues" evidence="6">
    <location>
        <begin position="502"/>
        <end position="514"/>
    </location>
</feature>
<evidence type="ECO:0000256" key="4">
    <source>
        <dbReference type="ARBA" id="ARBA00023125"/>
    </source>
</evidence>
<keyword evidence="5" id="KW-0804">Transcription</keyword>
<evidence type="ECO:0000256" key="6">
    <source>
        <dbReference type="SAM" id="MobiDB-lite"/>
    </source>
</evidence>
<comment type="similarity">
    <text evidence="1">Belongs to the sigma-70 factor family. ECF subfamily.</text>
</comment>
<dbReference type="KEGG" id="parq:DSM112329_01381"/>
<feature type="region of interest" description="Disordered" evidence="6">
    <location>
        <begin position="422"/>
        <end position="452"/>
    </location>
</feature>
<dbReference type="Gene3D" id="1.10.10.10">
    <property type="entry name" value="Winged helix-like DNA-binding domain superfamily/Winged helix DNA-binding domain"/>
    <property type="match status" value="1"/>
</dbReference>
<sequence length="578" mass="56345">MEASALRAPAALGARRPGGVLLRLRTDEQLVALFRRGDEDAFRVIHDRYRQRLSAYARQMLGGSATDADDAMQDVFLRAYAALRADDRPITLRAWLYRVAHNRCIDHIRRPASQPMVELSEATRPLPATTGDPILAAERREDLRRLVVDVRALPEQQRSALLMREMEGLTYQELAGALEVTVPAIKSLLVRARMGLVESQQARDTPCQEIREDITAAHDRGVRMSGRARRHARECDGCAGYRATLRAVTHDLGALSPAAGPWGFLAKLIGLGAGGSGAAGGAAAAGGAGVGAAGVTATGTVAAGAAASKLAAVVCCAVVVGGGAVEVARERAVQPRGSGAAHAQPASGRSGAEPAAASTARPASASSAFLARTTATARRDRATRGATTVRPDAAAAAHRRAGEAPLTAMAPGLLLSDQDRAEQTAVDPDGGASAPLEDPAADDAGAGSTTGGGAAGVLSGLLGAPGGGSSAGAGSSGTTGPGTGAATGTGGTSAGSSTSGSTAGGSSSGGGSGAGTAAPSGAGPAAGSSSAPGSGTSGSTAGAGGSTGTSGGSAPGAGAASTSPPGATSGGASAPAAP</sequence>
<dbReference type="GO" id="GO:0003677">
    <property type="term" value="F:DNA binding"/>
    <property type="evidence" value="ECO:0007669"/>
    <property type="project" value="UniProtKB-KW"/>
</dbReference>
<feature type="compositionally biased region" description="Low complexity" evidence="6">
    <location>
        <begin position="384"/>
        <end position="396"/>
    </location>
</feature>
<dbReference type="PANTHER" id="PTHR43133:SF8">
    <property type="entry name" value="RNA POLYMERASE SIGMA FACTOR HI_1459-RELATED"/>
    <property type="match status" value="1"/>
</dbReference>
<dbReference type="CDD" id="cd06171">
    <property type="entry name" value="Sigma70_r4"/>
    <property type="match status" value="1"/>
</dbReference>
<dbReference type="InterPro" id="IPR013249">
    <property type="entry name" value="RNA_pol_sigma70_r4_t2"/>
</dbReference>
<feature type="region of interest" description="Disordered" evidence="6">
    <location>
        <begin position="331"/>
        <end position="405"/>
    </location>
</feature>
<dbReference type="EMBL" id="CP114014">
    <property type="protein sequence ID" value="XAY04546.1"/>
    <property type="molecule type" value="Genomic_DNA"/>
</dbReference>
<dbReference type="SUPFAM" id="SSF88659">
    <property type="entry name" value="Sigma3 and sigma4 domains of RNA polymerase sigma factors"/>
    <property type="match status" value="1"/>
</dbReference>
<dbReference type="AlphaFoldDB" id="A0AAU7ASC7"/>
<dbReference type="GO" id="GO:0016987">
    <property type="term" value="F:sigma factor activity"/>
    <property type="evidence" value="ECO:0007669"/>
    <property type="project" value="UniProtKB-KW"/>
</dbReference>
<feature type="compositionally biased region" description="Gly residues" evidence="6">
    <location>
        <begin position="541"/>
        <end position="555"/>
    </location>
</feature>
<dbReference type="Pfam" id="PF04542">
    <property type="entry name" value="Sigma70_r2"/>
    <property type="match status" value="1"/>
</dbReference>
<feature type="region of interest" description="Disordered" evidence="6">
    <location>
        <begin position="467"/>
        <end position="578"/>
    </location>
</feature>
<gene>
    <name evidence="9" type="ORF">DSM112329_01381</name>
</gene>
<dbReference type="InterPro" id="IPR013325">
    <property type="entry name" value="RNA_pol_sigma_r2"/>
</dbReference>
<feature type="compositionally biased region" description="Low complexity" evidence="6">
    <location>
        <begin position="515"/>
        <end position="540"/>
    </location>
</feature>
<protein>
    <submittedName>
        <fullName evidence="9">RNA polymerase sigma factor</fullName>
    </submittedName>
</protein>
<accession>A0AAU7ASC7</accession>
<evidence type="ECO:0000256" key="5">
    <source>
        <dbReference type="ARBA" id="ARBA00023163"/>
    </source>
</evidence>
<proteinExistence type="inferred from homology"/>
<dbReference type="InterPro" id="IPR036388">
    <property type="entry name" value="WH-like_DNA-bd_sf"/>
</dbReference>
<keyword evidence="3" id="KW-0731">Sigma factor</keyword>
<feature type="domain" description="RNA polymerase sigma factor 70 region 4 type 2" evidence="8">
    <location>
        <begin position="151"/>
        <end position="193"/>
    </location>
</feature>
<dbReference type="PANTHER" id="PTHR43133">
    <property type="entry name" value="RNA POLYMERASE ECF-TYPE SIGMA FACTO"/>
    <property type="match status" value="1"/>
</dbReference>
<evidence type="ECO:0000259" key="7">
    <source>
        <dbReference type="Pfam" id="PF04542"/>
    </source>
</evidence>
<evidence type="ECO:0000313" key="9">
    <source>
        <dbReference type="EMBL" id="XAY04546.1"/>
    </source>
</evidence>
<evidence type="ECO:0000259" key="8">
    <source>
        <dbReference type="Pfam" id="PF08281"/>
    </source>
</evidence>
<feature type="compositionally biased region" description="Low complexity" evidence="6">
    <location>
        <begin position="556"/>
        <end position="578"/>
    </location>
</feature>
<keyword evidence="4" id="KW-0238">DNA-binding</keyword>
<feature type="compositionally biased region" description="Gly residues" evidence="6">
    <location>
        <begin position="467"/>
        <end position="493"/>
    </location>
</feature>